<dbReference type="STRING" id="1157962.A0A250WPT6"/>
<comment type="caution">
    <text evidence="11">The sequence shown here is derived from an EMBL/GenBank/DDBJ whole genome shotgun (WGS) entry which is preliminary data.</text>
</comment>
<reference evidence="11 12" key="1">
    <citation type="submission" date="2017-08" db="EMBL/GenBank/DDBJ databases">
        <title>Acidophilic green algal genome provides insights into adaptation to an acidic environment.</title>
        <authorList>
            <person name="Hirooka S."/>
            <person name="Hirose Y."/>
            <person name="Kanesaki Y."/>
            <person name="Higuchi S."/>
            <person name="Fujiwara T."/>
            <person name="Onuma R."/>
            <person name="Era A."/>
            <person name="Ohbayashi R."/>
            <person name="Uzuka A."/>
            <person name="Nozaki H."/>
            <person name="Yoshikawa H."/>
            <person name="Miyagishima S.Y."/>
        </authorList>
    </citation>
    <scope>NUCLEOTIDE SEQUENCE [LARGE SCALE GENOMIC DNA]</scope>
    <source>
        <strain evidence="11 12">NIES-2499</strain>
    </source>
</reference>
<gene>
    <name evidence="11" type="ORF">CEUSTIGMA_g128.t1</name>
</gene>
<keyword evidence="12" id="KW-1185">Reference proteome</keyword>
<dbReference type="InterPro" id="IPR007265">
    <property type="entry name" value="COG_su3"/>
</dbReference>
<dbReference type="InterPro" id="IPR048320">
    <property type="entry name" value="COG3_N"/>
</dbReference>
<accession>A0A250WPT6</accession>
<evidence type="ECO:0000259" key="9">
    <source>
        <dbReference type="Pfam" id="PF04136"/>
    </source>
</evidence>
<organism evidence="11 12">
    <name type="scientific">Chlamydomonas eustigma</name>
    <dbReference type="NCBI Taxonomy" id="1157962"/>
    <lineage>
        <taxon>Eukaryota</taxon>
        <taxon>Viridiplantae</taxon>
        <taxon>Chlorophyta</taxon>
        <taxon>core chlorophytes</taxon>
        <taxon>Chlorophyceae</taxon>
        <taxon>CS clade</taxon>
        <taxon>Chlamydomonadales</taxon>
        <taxon>Chlamydomonadaceae</taxon>
        <taxon>Chlamydomonas</taxon>
    </lineage>
</organism>
<dbReference type="GO" id="GO:0000139">
    <property type="term" value="C:Golgi membrane"/>
    <property type="evidence" value="ECO:0007669"/>
    <property type="project" value="UniProtKB-SubCell"/>
</dbReference>
<dbReference type="Pfam" id="PF20671">
    <property type="entry name" value="COG3_C"/>
    <property type="match status" value="1"/>
</dbReference>
<dbReference type="PANTHER" id="PTHR13302:SF8">
    <property type="entry name" value="CONSERVED OLIGOMERIC GOLGI COMPLEX SUBUNIT 3"/>
    <property type="match status" value="1"/>
</dbReference>
<evidence type="ECO:0000256" key="8">
    <source>
        <dbReference type="ARBA" id="ARBA00031339"/>
    </source>
</evidence>
<evidence type="ECO:0000256" key="1">
    <source>
        <dbReference type="ARBA" id="ARBA00004395"/>
    </source>
</evidence>
<sequence length="850" mass="93650">MSSASTPPIKSPALKTHQHLVGAASRSYNVASIWEKAASLSEEELRAIEYLNQACSKRGIPENVADDRRSAPLVEDSHTQSSQPKADTFDGTLEEAVLRNTNQFHKWHTELEAACASEMEEKYKRYADLLNNHSSSCENILSQVQQTLDMFELLLSQHRELSQRSKSLYSSCEQIMKEKEQLEEFADALRAKLRFFDEFESVYAQFNQAQLSTSVDNEQFLSLLKKLDDCKSYVATNPQYADSGTYMAKFRQLQSRAMGVVRSKVQAALKIASQQVQAAIAETAVSSTGRVAVSNGAPLLAEGAEVSLLYVRFRAAAEPSLKGLFREIDARSVRPEYLRLKEECQSLYCQARLQLISPYVQQRVQALASQALPLLARNGCEHLLRVGQLEAQLFDQFFGSSPTTSESSQKAAVPISANGAPTIPSTSSEQLIQVMEPLCTVLYDVLRPLVVQLQEVDELCELVDILKHEVLGDQLKRKGPSVEALVPTLSRTLADVQARLIFRCQAFIKEEVSSFQPSAEDLDFPGKLQRAVVAADAENLNGYNVQESVVAPEAGQSNGHDSNGVDKSPGQIAYTLMYLPVQSTLMCLSKLYRAVDARIFSGLAQEAVSACTLSIQQAARMVAQRAGPLDAQLFTIRHLLFLREQIAPFDVEFSASDIDLDFSHMRDHMRRILSGEVSLFALSSSNAVVKMLGTGGPRVLHYRVDSKKELEKQLKGVCEAVIMAMTKVAVEPMLGFITKVTAVRVAAAANPATAKPIREQAFASPSKLAEMVQRVNEALGGSLPLAVSRMKLYLPNPSTHAILFRPVKSNLVEAHNQVANLLKSEYTAEEVASVPLKDLQELTSILDAMN</sequence>
<comment type="similarity">
    <text evidence="2">Belongs to the COG3 family.</text>
</comment>
<evidence type="ECO:0000256" key="4">
    <source>
        <dbReference type="ARBA" id="ARBA00022448"/>
    </source>
</evidence>
<dbReference type="GO" id="GO:0007030">
    <property type="term" value="P:Golgi organization"/>
    <property type="evidence" value="ECO:0007669"/>
    <property type="project" value="TreeGrafter"/>
</dbReference>
<dbReference type="GO" id="GO:0017119">
    <property type="term" value="C:Golgi transport complex"/>
    <property type="evidence" value="ECO:0007669"/>
    <property type="project" value="TreeGrafter"/>
</dbReference>
<keyword evidence="6" id="KW-0333">Golgi apparatus</keyword>
<evidence type="ECO:0000313" key="11">
    <source>
        <dbReference type="EMBL" id="GAX72672.1"/>
    </source>
</evidence>
<feature type="domain" description="Conserved oligomeric Golgi complex subunit 3 N-terminal" evidence="9">
    <location>
        <begin position="126"/>
        <end position="270"/>
    </location>
</feature>
<evidence type="ECO:0000259" key="10">
    <source>
        <dbReference type="Pfam" id="PF20671"/>
    </source>
</evidence>
<evidence type="ECO:0000256" key="3">
    <source>
        <dbReference type="ARBA" id="ARBA00020976"/>
    </source>
</evidence>
<comment type="subcellular location">
    <subcellularLocation>
        <location evidence="1">Golgi apparatus membrane</location>
        <topology evidence="1">Peripheral membrane protein</topology>
    </subcellularLocation>
</comment>
<keyword evidence="4" id="KW-0813">Transport</keyword>
<evidence type="ECO:0000256" key="7">
    <source>
        <dbReference type="ARBA" id="ARBA00023136"/>
    </source>
</evidence>
<evidence type="ECO:0000256" key="2">
    <source>
        <dbReference type="ARBA" id="ARBA00009936"/>
    </source>
</evidence>
<feature type="domain" description="Conserved oligomeric Golgi complex subunit 3 C-terminal" evidence="10">
    <location>
        <begin position="307"/>
        <end position="665"/>
    </location>
</feature>
<dbReference type="InterPro" id="IPR048685">
    <property type="entry name" value="COG3_C"/>
</dbReference>
<evidence type="ECO:0000256" key="5">
    <source>
        <dbReference type="ARBA" id="ARBA00022927"/>
    </source>
</evidence>
<dbReference type="Pfam" id="PF04136">
    <property type="entry name" value="COG3_N"/>
    <property type="match status" value="1"/>
</dbReference>
<keyword evidence="7" id="KW-0472">Membrane</keyword>
<evidence type="ECO:0000256" key="6">
    <source>
        <dbReference type="ARBA" id="ARBA00023034"/>
    </source>
</evidence>
<name>A0A250WPT6_9CHLO</name>
<dbReference type="GO" id="GO:0005801">
    <property type="term" value="C:cis-Golgi network"/>
    <property type="evidence" value="ECO:0007669"/>
    <property type="project" value="InterPro"/>
</dbReference>
<dbReference type="PANTHER" id="PTHR13302">
    <property type="entry name" value="CONSERVED OLIGOMERIC GOLGI COMPLEX COMPONENT 3"/>
    <property type="match status" value="1"/>
</dbReference>
<dbReference type="GO" id="GO:0006886">
    <property type="term" value="P:intracellular protein transport"/>
    <property type="evidence" value="ECO:0007669"/>
    <property type="project" value="InterPro"/>
</dbReference>
<evidence type="ECO:0000313" key="12">
    <source>
        <dbReference type="Proteomes" id="UP000232323"/>
    </source>
</evidence>
<dbReference type="GO" id="GO:0006891">
    <property type="term" value="P:intra-Golgi vesicle-mediated transport"/>
    <property type="evidence" value="ECO:0007669"/>
    <property type="project" value="TreeGrafter"/>
</dbReference>
<protein>
    <recommendedName>
        <fullName evidence="3">Conserved oligomeric Golgi complex subunit 3</fullName>
    </recommendedName>
    <alternativeName>
        <fullName evidence="8">Component of oligomeric Golgi complex 3</fullName>
    </alternativeName>
</protein>
<keyword evidence="5" id="KW-0653">Protein transport</keyword>
<dbReference type="AlphaFoldDB" id="A0A250WPT6"/>
<dbReference type="Proteomes" id="UP000232323">
    <property type="component" value="Unassembled WGS sequence"/>
</dbReference>
<dbReference type="EMBL" id="BEGY01000001">
    <property type="protein sequence ID" value="GAX72672.1"/>
    <property type="molecule type" value="Genomic_DNA"/>
</dbReference>
<proteinExistence type="inferred from homology"/>
<dbReference type="OrthoDB" id="296793at2759"/>